<comment type="caution">
    <text evidence="2">The sequence shown here is derived from an EMBL/GenBank/DDBJ whole genome shotgun (WGS) entry which is preliminary data.</text>
</comment>
<evidence type="ECO:0000256" key="1">
    <source>
        <dbReference type="SAM" id="Phobius"/>
    </source>
</evidence>
<accession>A0A3M7PS50</accession>
<keyword evidence="3" id="KW-1185">Reference proteome</keyword>
<gene>
    <name evidence="2" type="ORF">BpHYR1_041292</name>
</gene>
<keyword evidence="1" id="KW-1133">Transmembrane helix</keyword>
<dbReference type="AlphaFoldDB" id="A0A3M7PS50"/>
<name>A0A3M7PS50_BRAPC</name>
<reference evidence="2 3" key="1">
    <citation type="journal article" date="2018" name="Sci. Rep.">
        <title>Genomic signatures of local adaptation to the degree of environmental predictability in rotifers.</title>
        <authorList>
            <person name="Franch-Gras L."/>
            <person name="Hahn C."/>
            <person name="Garcia-Roger E.M."/>
            <person name="Carmona M.J."/>
            <person name="Serra M."/>
            <person name="Gomez A."/>
        </authorList>
    </citation>
    <scope>NUCLEOTIDE SEQUENCE [LARGE SCALE GENOMIC DNA]</scope>
    <source>
        <strain evidence="2">HYR1</strain>
    </source>
</reference>
<proteinExistence type="predicted"/>
<dbReference type="EMBL" id="REGN01009236">
    <property type="protein sequence ID" value="RNA01611.1"/>
    <property type="molecule type" value="Genomic_DNA"/>
</dbReference>
<dbReference type="Proteomes" id="UP000276133">
    <property type="component" value="Unassembled WGS sequence"/>
</dbReference>
<feature type="transmembrane region" description="Helical" evidence="1">
    <location>
        <begin position="35"/>
        <end position="57"/>
    </location>
</feature>
<keyword evidence="1" id="KW-0472">Membrane</keyword>
<sequence>MEIKTGDLKIIVAYYKNDYWVVGHFSFLLLRSMYFFLRLNIGFHLTALFALIIYSSFSNK</sequence>
<evidence type="ECO:0000313" key="3">
    <source>
        <dbReference type="Proteomes" id="UP000276133"/>
    </source>
</evidence>
<evidence type="ECO:0000313" key="2">
    <source>
        <dbReference type="EMBL" id="RNA01611.1"/>
    </source>
</evidence>
<organism evidence="2 3">
    <name type="scientific">Brachionus plicatilis</name>
    <name type="common">Marine rotifer</name>
    <name type="synonym">Brachionus muelleri</name>
    <dbReference type="NCBI Taxonomy" id="10195"/>
    <lineage>
        <taxon>Eukaryota</taxon>
        <taxon>Metazoa</taxon>
        <taxon>Spiralia</taxon>
        <taxon>Gnathifera</taxon>
        <taxon>Rotifera</taxon>
        <taxon>Eurotatoria</taxon>
        <taxon>Monogononta</taxon>
        <taxon>Pseudotrocha</taxon>
        <taxon>Ploima</taxon>
        <taxon>Brachionidae</taxon>
        <taxon>Brachionus</taxon>
    </lineage>
</organism>
<keyword evidence="1" id="KW-0812">Transmembrane</keyword>
<protein>
    <submittedName>
        <fullName evidence="2">Uncharacterized protein</fullName>
    </submittedName>
</protein>